<organism evidence="4 5">
    <name type="scientific">Pseudomonas nitroreducens</name>
    <dbReference type="NCBI Taxonomy" id="46680"/>
    <lineage>
        <taxon>Bacteria</taxon>
        <taxon>Pseudomonadati</taxon>
        <taxon>Pseudomonadota</taxon>
        <taxon>Gammaproteobacteria</taxon>
        <taxon>Pseudomonadales</taxon>
        <taxon>Pseudomonadaceae</taxon>
        <taxon>Pseudomonas</taxon>
    </lineage>
</organism>
<keyword evidence="1" id="KW-0238">DNA-binding</keyword>
<dbReference type="RefSeq" id="WP_024765507.1">
    <property type="nucleotide sequence ID" value="NZ_CP049140.1"/>
</dbReference>
<dbReference type="Pfam" id="PF00072">
    <property type="entry name" value="Response_reg"/>
    <property type="match status" value="1"/>
</dbReference>
<dbReference type="SUPFAM" id="SSF46894">
    <property type="entry name" value="C-terminal effector domain of the bipartite response regulators"/>
    <property type="match status" value="1"/>
</dbReference>
<dbReference type="PANTHER" id="PTHR45566:SF1">
    <property type="entry name" value="HTH-TYPE TRANSCRIPTIONAL REGULATOR YHJB-RELATED"/>
    <property type="match status" value="1"/>
</dbReference>
<evidence type="ECO:0000313" key="4">
    <source>
        <dbReference type="EMBL" id="QIE87187.1"/>
    </source>
</evidence>
<dbReference type="GO" id="GO:0003677">
    <property type="term" value="F:DNA binding"/>
    <property type="evidence" value="ECO:0007669"/>
    <property type="project" value="UniProtKB-KW"/>
</dbReference>
<evidence type="ECO:0000256" key="1">
    <source>
        <dbReference type="ARBA" id="ARBA00023125"/>
    </source>
</evidence>
<protein>
    <submittedName>
        <fullName evidence="4">Response regulator transcription factor</fullName>
    </submittedName>
</protein>
<dbReference type="EMBL" id="CP049140">
    <property type="protein sequence ID" value="QIE87187.1"/>
    <property type="molecule type" value="Genomic_DNA"/>
</dbReference>
<proteinExistence type="predicted"/>
<dbReference type="Proteomes" id="UP000501063">
    <property type="component" value="Chromosome"/>
</dbReference>
<dbReference type="GeneID" id="300409782"/>
<dbReference type="GO" id="GO:0006355">
    <property type="term" value="P:regulation of DNA-templated transcription"/>
    <property type="evidence" value="ECO:0007669"/>
    <property type="project" value="InterPro"/>
</dbReference>
<dbReference type="AlphaFoldDB" id="A0A6G6IW54"/>
<comment type="caution">
    <text evidence="2">Lacks conserved residue(s) required for the propagation of feature annotation.</text>
</comment>
<evidence type="ECO:0000259" key="3">
    <source>
        <dbReference type="PROSITE" id="PS50110"/>
    </source>
</evidence>
<dbReference type="PANTHER" id="PTHR45566">
    <property type="entry name" value="HTH-TYPE TRANSCRIPTIONAL REGULATOR YHJB-RELATED"/>
    <property type="match status" value="1"/>
</dbReference>
<evidence type="ECO:0000256" key="2">
    <source>
        <dbReference type="PROSITE-ProRule" id="PRU00169"/>
    </source>
</evidence>
<dbReference type="GO" id="GO:0000160">
    <property type="term" value="P:phosphorelay signal transduction system"/>
    <property type="evidence" value="ECO:0007669"/>
    <property type="project" value="InterPro"/>
</dbReference>
<evidence type="ECO:0000313" key="5">
    <source>
        <dbReference type="Proteomes" id="UP000501063"/>
    </source>
</evidence>
<name>A0A6G6IW54_PSENT</name>
<dbReference type="InterPro" id="IPR016032">
    <property type="entry name" value="Sig_transdc_resp-reg_C-effctor"/>
</dbReference>
<dbReference type="Gene3D" id="3.40.50.2300">
    <property type="match status" value="1"/>
</dbReference>
<dbReference type="PROSITE" id="PS50110">
    <property type="entry name" value="RESPONSE_REGULATORY"/>
    <property type="match status" value="1"/>
</dbReference>
<dbReference type="SMART" id="SM00448">
    <property type="entry name" value="REC"/>
    <property type="match status" value="1"/>
</dbReference>
<dbReference type="SUPFAM" id="SSF52172">
    <property type="entry name" value="CheY-like"/>
    <property type="match status" value="1"/>
</dbReference>
<accession>A0A6G6IW54</accession>
<dbReference type="InterPro" id="IPR051015">
    <property type="entry name" value="EvgA-like"/>
</dbReference>
<dbReference type="KEGG" id="pnt:G5B91_13295"/>
<reference evidence="4 5" key="1">
    <citation type="submission" date="2020-02" db="EMBL/GenBank/DDBJ databases">
        <title>Integrative conjugative elements (ICEs) and plasmids drive adaptation of Pseudomonas nitroreducens strain HBP1 to wastewater environment.</title>
        <authorList>
            <person name="Sentchilo V."/>
            <person name="Carraro N."/>
            <person name="Bertelli C."/>
            <person name="van der Meer J.R."/>
        </authorList>
    </citation>
    <scope>NUCLEOTIDE SEQUENCE [LARGE SCALE GENOMIC DNA]</scope>
    <source>
        <strain evidence="4 5">HBP1</strain>
    </source>
</reference>
<feature type="domain" description="Response regulatory" evidence="3">
    <location>
        <begin position="3"/>
        <end position="121"/>
    </location>
</feature>
<gene>
    <name evidence="4" type="ORF">G5B91_13295</name>
</gene>
<dbReference type="InterPro" id="IPR011006">
    <property type="entry name" value="CheY-like_superfamily"/>
</dbReference>
<dbReference type="InterPro" id="IPR001789">
    <property type="entry name" value="Sig_transdc_resp-reg_receiver"/>
</dbReference>
<sequence>MARVVLIEPLRRDFVALRRFLLDHGHQCDVHFKFARQALSGLDTSSCDLLVVTLELPDIHGMELVTMLRRDGRLKATTPVLVCSSLGSPLNIQRAIRIGVSGFLLMDDRPTLIGRAVDAVLAGGKIFPEHARLPLDRDPRLESALALPTHLVAVLYGLRRGRSVGALADVLALSGASIGQHRRQLMRKLSATTLDELFSISEQIGLL</sequence>